<keyword evidence="1 5" id="KW-0479">Metal-binding</keyword>
<feature type="domain" description="C3H1-type" evidence="6">
    <location>
        <begin position="19"/>
        <end position="47"/>
    </location>
</feature>
<feature type="zinc finger region" description="C3H1-type" evidence="5">
    <location>
        <begin position="19"/>
        <end position="47"/>
    </location>
</feature>
<dbReference type="GO" id="GO:0003729">
    <property type="term" value="F:mRNA binding"/>
    <property type="evidence" value="ECO:0007669"/>
    <property type="project" value="InterPro"/>
</dbReference>
<evidence type="ECO:0000256" key="4">
    <source>
        <dbReference type="ARBA" id="ARBA00022833"/>
    </source>
</evidence>
<evidence type="ECO:0000313" key="8">
    <source>
        <dbReference type="Proteomes" id="UP000689195"/>
    </source>
</evidence>
<evidence type="ECO:0000256" key="2">
    <source>
        <dbReference type="ARBA" id="ARBA00022737"/>
    </source>
</evidence>
<keyword evidence="3 5" id="KW-0863">Zinc-finger</keyword>
<evidence type="ECO:0000256" key="1">
    <source>
        <dbReference type="ARBA" id="ARBA00022723"/>
    </source>
</evidence>
<dbReference type="EMBL" id="CAJJDO010000018">
    <property type="protein sequence ID" value="CAD8148853.1"/>
    <property type="molecule type" value="Genomic_DNA"/>
</dbReference>
<dbReference type="OrthoDB" id="430732at2759"/>
<dbReference type="Proteomes" id="UP000689195">
    <property type="component" value="Unassembled WGS sequence"/>
</dbReference>
<keyword evidence="4 5" id="KW-0862">Zinc</keyword>
<dbReference type="GO" id="GO:0008270">
    <property type="term" value="F:zinc ion binding"/>
    <property type="evidence" value="ECO:0007669"/>
    <property type="project" value="UniProtKB-KW"/>
</dbReference>
<sequence>MSYQFGGSQLQQQNVPNAKYKTMLCRHYQATKQCAIGNKCQFAHGTQEQRQINDPLPASALSAMATVIEQPQNKPQPPIFQSIAQIINILFLANTMPKIIVKMAKIVNIFTLPSPPPQVKQEDPMQLVFQHISFEMQYIFPQDDIIQKLKIAQEQARVGNLIAVAECIKSIIHAPERTQEEILKYTNLYNQAVTYFNQISQAN</sequence>
<proteinExistence type="predicted"/>
<protein>
    <recommendedName>
        <fullName evidence="6">C3H1-type domain-containing protein</fullName>
    </recommendedName>
</protein>
<dbReference type="PANTHER" id="PTHR12547:SF18">
    <property type="entry name" value="PROTEIN TIS11"/>
    <property type="match status" value="1"/>
</dbReference>
<dbReference type="Pfam" id="PF00642">
    <property type="entry name" value="zf-CCCH"/>
    <property type="match status" value="1"/>
</dbReference>
<dbReference type="AlphaFoldDB" id="A0A8S1T958"/>
<keyword evidence="8" id="KW-1185">Reference proteome</keyword>
<dbReference type="InterPro" id="IPR000571">
    <property type="entry name" value="Znf_CCCH"/>
</dbReference>
<dbReference type="PROSITE" id="PS50103">
    <property type="entry name" value="ZF_C3H1"/>
    <property type="match status" value="1"/>
</dbReference>
<dbReference type="PANTHER" id="PTHR12547">
    <property type="entry name" value="CCCH ZINC FINGER/TIS11-RELATED"/>
    <property type="match status" value="1"/>
</dbReference>
<evidence type="ECO:0000256" key="3">
    <source>
        <dbReference type="ARBA" id="ARBA00022771"/>
    </source>
</evidence>
<name>A0A8S1T958_9CILI</name>
<dbReference type="FunFam" id="4.10.1000.10:FF:000001">
    <property type="entry name" value="zinc finger CCCH domain-containing protein 15-like"/>
    <property type="match status" value="1"/>
</dbReference>
<organism evidence="7 8">
    <name type="scientific">Paramecium pentaurelia</name>
    <dbReference type="NCBI Taxonomy" id="43138"/>
    <lineage>
        <taxon>Eukaryota</taxon>
        <taxon>Sar</taxon>
        <taxon>Alveolata</taxon>
        <taxon>Ciliophora</taxon>
        <taxon>Intramacronucleata</taxon>
        <taxon>Oligohymenophorea</taxon>
        <taxon>Peniculida</taxon>
        <taxon>Parameciidae</taxon>
        <taxon>Paramecium</taxon>
    </lineage>
</organism>
<accession>A0A8S1T958</accession>
<reference evidence="7" key="1">
    <citation type="submission" date="2021-01" db="EMBL/GenBank/DDBJ databases">
        <authorList>
            <consortium name="Genoscope - CEA"/>
            <person name="William W."/>
        </authorList>
    </citation>
    <scope>NUCLEOTIDE SEQUENCE</scope>
</reference>
<gene>
    <name evidence="7" type="ORF">PPENT_87.1.T0180274</name>
</gene>
<evidence type="ECO:0000313" key="7">
    <source>
        <dbReference type="EMBL" id="CAD8148853.1"/>
    </source>
</evidence>
<evidence type="ECO:0000256" key="5">
    <source>
        <dbReference type="PROSITE-ProRule" id="PRU00723"/>
    </source>
</evidence>
<dbReference type="SMART" id="SM00356">
    <property type="entry name" value="ZnF_C3H1"/>
    <property type="match status" value="1"/>
</dbReference>
<comment type="caution">
    <text evidence="7">The sequence shown here is derived from an EMBL/GenBank/DDBJ whole genome shotgun (WGS) entry which is preliminary data.</text>
</comment>
<dbReference type="InterPro" id="IPR045877">
    <property type="entry name" value="ZFP36-like"/>
</dbReference>
<keyword evidence="2" id="KW-0677">Repeat</keyword>
<evidence type="ECO:0000259" key="6">
    <source>
        <dbReference type="PROSITE" id="PS50103"/>
    </source>
</evidence>